<dbReference type="Proteomes" id="UP001589670">
    <property type="component" value="Unassembled WGS sequence"/>
</dbReference>
<proteinExistence type="predicted"/>
<gene>
    <name evidence="2" type="ORF">ACFFU4_07335</name>
</gene>
<accession>A0ABV5HZ76</accession>
<evidence type="ECO:0000313" key="3">
    <source>
        <dbReference type="Proteomes" id="UP001589670"/>
    </source>
</evidence>
<name>A0ABV5HZ76_9RHOB</name>
<comment type="caution">
    <text evidence="2">The sequence shown here is derived from an EMBL/GenBank/DDBJ whole genome shotgun (WGS) entry which is preliminary data.</text>
</comment>
<feature type="compositionally biased region" description="Basic and acidic residues" evidence="1">
    <location>
        <begin position="20"/>
        <end position="34"/>
    </location>
</feature>
<evidence type="ECO:0000313" key="2">
    <source>
        <dbReference type="EMBL" id="MFB9149563.1"/>
    </source>
</evidence>
<organism evidence="2 3">
    <name type="scientific">Roseovarius ramblicola</name>
    <dbReference type="NCBI Taxonomy" id="2022336"/>
    <lineage>
        <taxon>Bacteria</taxon>
        <taxon>Pseudomonadati</taxon>
        <taxon>Pseudomonadota</taxon>
        <taxon>Alphaproteobacteria</taxon>
        <taxon>Rhodobacterales</taxon>
        <taxon>Roseobacteraceae</taxon>
        <taxon>Roseovarius</taxon>
    </lineage>
</organism>
<protein>
    <submittedName>
        <fullName evidence="2">Uncharacterized protein</fullName>
    </submittedName>
</protein>
<dbReference type="EMBL" id="JBHMEC010000011">
    <property type="protein sequence ID" value="MFB9149563.1"/>
    <property type="molecule type" value="Genomic_DNA"/>
</dbReference>
<sequence length="110" mass="11721">MTRHIGSLGEALLRALGRTENSETRLAKVSDKPSYRLSGGGGDHPDHLGAAAGPSRALRRDLTDRGLARYQRGLFSDDGLPAGAGYAITPKGLRYLCALEEIHMKGPDHG</sequence>
<keyword evidence="3" id="KW-1185">Reference proteome</keyword>
<dbReference type="RefSeq" id="WP_377068600.1">
    <property type="nucleotide sequence ID" value="NZ_JBHMEC010000011.1"/>
</dbReference>
<feature type="region of interest" description="Disordered" evidence="1">
    <location>
        <begin position="20"/>
        <end position="56"/>
    </location>
</feature>
<reference evidence="2 3" key="1">
    <citation type="submission" date="2024-09" db="EMBL/GenBank/DDBJ databases">
        <authorList>
            <person name="Sun Q."/>
            <person name="Mori K."/>
        </authorList>
    </citation>
    <scope>NUCLEOTIDE SEQUENCE [LARGE SCALE GENOMIC DNA]</scope>
    <source>
        <strain evidence="2 3">CECT 9424</strain>
    </source>
</reference>
<evidence type="ECO:0000256" key="1">
    <source>
        <dbReference type="SAM" id="MobiDB-lite"/>
    </source>
</evidence>